<dbReference type="FunFam" id="2.60.120.1440:FF:000001">
    <property type="entry name" value="Putative anti-sigma factor"/>
    <property type="match status" value="1"/>
</dbReference>
<dbReference type="Gene3D" id="3.55.50.30">
    <property type="match status" value="1"/>
</dbReference>
<dbReference type="PANTHER" id="PTHR30273">
    <property type="entry name" value="PERIPLASMIC SIGNAL SENSOR AND SIGMA FACTOR ACTIVATOR FECR-RELATED"/>
    <property type="match status" value="1"/>
</dbReference>
<dbReference type="Pfam" id="PF04773">
    <property type="entry name" value="FecR"/>
    <property type="match status" value="1"/>
</dbReference>
<dbReference type="PIRSF" id="PIRSF018266">
    <property type="entry name" value="FecR"/>
    <property type="match status" value="1"/>
</dbReference>
<organism evidence="4">
    <name type="scientific">mine drainage metagenome</name>
    <dbReference type="NCBI Taxonomy" id="410659"/>
    <lineage>
        <taxon>unclassified sequences</taxon>
        <taxon>metagenomes</taxon>
        <taxon>ecological metagenomes</taxon>
    </lineage>
</organism>
<dbReference type="PANTHER" id="PTHR30273:SF2">
    <property type="entry name" value="PROTEIN FECR"/>
    <property type="match status" value="1"/>
</dbReference>
<keyword evidence="1" id="KW-0472">Membrane</keyword>
<dbReference type="InterPro" id="IPR012373">
    <property type="entry name" value="Ferrdict_sens_TM"/>
</dbReference>
<proteinExistence type="predicted"/>
<dbReference type="AlphaFoldDB" id="A0A1J5T014"/>
<dbReference type="InterPro" id="IPR032508">
    <property type="entry name" value="FecR_C"/>
</dbReference>
<keyword evidence="1" id="KW-0812">Transmembrane</keyword>
<gene>
    <name evidence="4" type="ORF">GALL_46310</name>
</gene>
<feature type="transmembrane region" description="Helical" evidence="1">
    <location>
        <begin position="95"/>
        <end position="116"/>
    </location>
</feature>
<evidence type="ECO:0000259" key="3">
    <source>
        <dbReference type="Pfam" id="PF16344"/>
    </source>
</evidence>
<dbReference type="EMBL" id="MLJW01000012">
    <property type="protein sequence ID" value="OIR14170.1"/>
    <property type="molecule type" value="Genomic_DNA"/>
</dbReference>
<reference evidence="4" key="1">
    <citation type="submission" date="2016-10" db="EMBL/GenBank/DDBJ databases">
        <title>Sequence of Gallionella enrichment culture.</title>
        <authorList>
            <person name="Poehlein A."/>
            <person name="Muehling M."/>
            <person name="Daniel R."/>
        </authorList>
    </citation>
    <scope>NUCLEOTIDE SEQUENCE</scope>
</reference>
<dbReference type="GO" id="GO:0016989">
    <property type="term" value="F:sigma factor antagonist activity"/>
    <property type="evidence" value="ECO:0007669"/>
    <property type="project" value="TreeGrafter"/>
</dbReference>
<dbReference type="InterPro" id="IPR006860">
    <property type="entry name" value="FecR"/>
</dbReference>
<accession>A0A1J5T014</accession>
<name>A0A1J5T014_9ZZZZ</name>
<protein>
    <submittedName>
        <fullName evidence="4">Fec operon regulator FecR</fullName>
    </submittedName>
</protein>
<evidence type="ECO:0000313" key="4">
    <source>
        <dbReference type="EMBL" id="OIR14170.1"/>
    </source>
</evidence>
<feature type="domain" description="Protein FecR C-terminal" evidence="3">
    <location>
        <begin position="303"/>
        <end position="371"/>
    </location>
</feature>
<feature type="domain" description="FecR protein" evidence="2">
    <location>
        <begin position="132"/>
        <end position="223"/>
    </location>
</feature>
<dbReference type="Pfam" id="PF16344">
    <property type="entry name" value="FecR_C"/>
    <property type="match status" value="1"/>
</dbReference>
<keyword evidence="1" id="KW-1133">Transmembrane helix</keyword>
<evidence type="ECO:0000256" key="1">
    <source>
        <dbReference type="SAM" id="Phobius"/>
    </source>
</evidence>
<comment type="caution">
    <text evidence="4">The sequence shown here is derived from an EMBL/GenBank/DDBJ whole genome shotgun (WGS) entry which is preliminary data.</text>
</comment>
<dbReference type="Gene3D" id="2.60.120.1440">
    <property type="match status" value="1"/>
</dbReference>
<sequence>MSLQRIETLLARKLSGEASVEESKELLLLLQNHPQEQYLSELLQDYWDHPRTQDNGSEDDLLDTHFNHILETATSDLTDESNQKQKASIFSISPIIKRLSIAAVFLLVIGISWIFYSRSEKFKFNYGNEVYAKPGAKSKIILPDGTIVWLNSGSKLYYSPKFTDTIRSVALEGEAFFDVVKDAKHPFIVHTSGIDIRVLGTAFNVKSYESDPTIETTLIRGLIEVVKKNQSLASKVIVRPHEKLIFNKEDNTLTSSSINAEAKYKKEASQASVKIISKEIAIVAIPQSVPDSALTETAWIYNKLIVDGETFAEFAKKMERWYNVHIVFENPDIEAYRFHSVFEKESVEQALQALQLTASFNYKINDNEIEITEKK</sequence>
<evidence type="ECO:0000259" key="2">
    <source>
        <dbReference type="Pfam" id="PF04773"/>
    </source>
</evidence>